<name>A0A2S6CSZ6_9CYAN</name>
<gene>
    <name evidence="3" type="ORF">CUN59_13510</name>
</gene>
<reference evidence="3 4" key="1">
    <citation type="submission" date="2018-02" db="EMBL/GenBank/DDBJ databases">
        <title>Discovery of a pederin family compound in a non-symbiotic bloom-forming cyanobacterium.</title>
        <authorList>
            <person name="Kust A."/>
            <person name="Mares J."/>
            <person name="Jokela J."/>
            <person name="Urajova P."/>
            <person name="Hajek J."/>
            <person name="Saurav K."/>
            <person name="Voracova K."/>
            <person name="Fewer D.P."/>
            <person name="Haapaniemi E."/>
            <person name="Permi P."/>
            <person name="Rehakova K."/>
            <person name="Sivonen K."/>
            <person name="Hrouzek P."/>
        </authorList>
    </citation>
    <scope>NUCLEOTIDE SEQUENCE [LARGE SCALE GENOMIC DNA]</scope>
    <source>
        <strain evidence="3 4">CHARLIE-1</strain>
    </source>
</reference>
<sequence>MKRKRYFASQRPQQNLDSFLDILTNTVGVLMFMSLFITLVAVQSSTIVRTPLAKETNKKPNFFEITDNRVIYLDTESADQQIKEFLGNLPTCVRPSYISGFIDSYLDELRNYQSCMEHKLQQLKELLVETKNYEVELVDLDSGAWQYNPKSVNSGESGKELTQVNSEYRRTLSQFAPQKDYLAFLVRPDSFATFRQVREIAWKAGFDVGWEPKTPESPIIFSSEGRAVGVQ</sequence>
<comment type="caution">
    <text evidence="3">The sequence shown here is derived from an EMBL/GenBank/DDBJ whole genome shotgun (WGS) entry which is preliminary data.</text>
</comment>
<accession>A0A2S6CSZ6</accession>
<feature type="transmembrane region" description="Helical" evidence="2">
    <location>
        <begin position="20"/>
        <end position="42"/>
    </location>
</feature>
<keyword evidence="2" id="KW-0812">Transmembrane</keyword>
<organism evidence="3 4">
    <name type="scientific">Cuspidothrix issatschenkoi CHARLIE-1</name>
    <dbReference type="NCBI Taxonomy" id="2052836"/>
    <lineage>
        <taxon>Bacteria</taxon>
        <taxon>Bacillati</taxon>
        <taxon>Cyanobacteriota</taxon>
        <taxon>Cyanophyceae</taxon>
        <taxon>Nostocales</taxon>
        <taxon>Aphanizomenonaceae</taxon>
        <taxon>Cuspidothrix</taxon>
    </lineage>
</organism>
<dbReference type="Proteomes" id="UP000239589">
    <property type="component" value="Unassembled WGS sequence"/>
</dbReference>
<evidence type="ECO:0000313" key="3">
    <source>
        <dbReference type="EMBL" id="PPJ62811.1"/>
    </source>
</evidence>
<evidence type="ECO:0000256" key="1">
    <source>
        <dbReference type="SAM" id="Coils"/>
    </source>
</evidence>
<dbReference type="EMBL" id="PGEM01000095">
    <property type="protein sequence ID" value="PPJ62811.1"/>
    <property type="molecule type" value="Genomic_DNA"/>
</dbReference>
<dbReference type="RefSeq" id="WP_104388332.1">
    <property type="nucleotide sequence ID" value="NZ_PGEM01000095.1"/>
</dbReference>
<keyword evidence="4" id="KW-1185">Reference proteome</keyword>
<feature type="coiled-coil region" evidence="1">
    <location>
        <begin position="106"/>
        <end position="136"/>
    </location>
</feature>
<keyword evidence="1" id="KW-0175">Coiled coil</keyword>
<dbReference type="OrthoDB" id="510916at2"/>
<keyword evidence="2" id="KW-0472">Membrane</keyword>
<protein>
    <submittedName>
        <fullName evidence="3">Uncharacterized protein</fullName>
    </submittedName>
</protein>
<evidence type="ECO:0000313" key="4">
    <source>
        <dbReference type="Proteomes" id="UP000239589"/>
    </source>
</evidence>
<dbReference type="AlphaFoldDB" id="A0A2S6CSZ6"/>
<evidence type="ECO:0000256" key="2">
    <source>
        <dbReference type="SAM" id="Phobius"/>
    </source>
</evidence>
<proteinExistence type="predicted"/>
<keyword evidence="2" id="KW-1133">Transmembrane helix</keyword>